<organism evidence="1 2">
    <name type="scientific">Aspergillus melleus</name>
    <dbReference type="NCBI Taxonomy" id="138277"/>
    <lineage>
        <taxon>Eukaryota</taxon>
        <taxon>Fungi</taxon>
        <taxon>Dikarya</taxon>
        <taxon>Ascomycota</taxon>
        <taxon>Pezizomycotina</taxon>
        <taxon>Eurotiomycetes</taxon>
        <taxon>Eurotiomycetidae</taxon>
        <taxon>Eurotiales</taxon>
        <taxon>Aspergillaceae</taxon>
        <taxon>Aspergillus</taxon>
        <taxon>Aspergillus subgen. Circumdati</taxon>
    </lineage>
</organism>
<sequence>MVLPIGDTNDSTASIRHRLLQSLPGPQQVLKVLTGSLSIPSLSGSNIDTSQNTFQHCSQPELSCQTKYHGQDTCCFNYPSGQFLQSQFWDADPAIGPEDSWTIHGLWPDYCDGGFDQYCDNGRRYSNISLILVDSGRGDLLDEMRRYWKDWHGDDANLWEHEWNKHGTCISTLEPHCYDSDYYPQQEVVDYFDKTVEVFNDLPTYKTLADAGIYPSYEKTYTRHEIQDALTKAHGAEVSIRCRHNALNEAWYYFNIAGSLQAGKFVPSDPDGQKSNCPASGIFYQPKTPRKGTPTKGPSEPTAPSTPFTGRGNLVVSTLGQRRGCLISRGAWFTSGTCATFRVKKTSDENTSFTLQSSKGACAFEDDVFSCGPHITSATEFSAEDTKLSYRGNTTFFADKAPKGPVKSEVFASEADHPIQLEISWKGN</sequence>
<name>A0ACC3B5P1_9EURO</name>
<evidence type="ECO:0000313" key="1">
    <source>
        <dbReference type="EMBL" id="KAK1145585.1"/>
    </source>
</evidence>
<keyword evidence="1" id="KW-0456">Lyase</keyword>
<accession>A0ACC3B5P1</accession>
<dbReference type="EMBL" id="JAOPJF010000023">
    <property type="protein sequence ID" value="KAK1145585.1"/>
    <property type="molecule type" value="Genomic_DNA"/>
</dbReference>
<evidence type="ECO:0000313" key="2">
    <source>
        <dbReference type="Proteomes" id="UP001177260"/>
    </source>
</evidence>
<gene>
    <name evidence="1" type="primary">RBT7_2</name>
    <name evidence="1" type="ORF">N8T08_004143</name>
</gene>
<keyword evidence="2" id="KW-1185">Reference proteome</keyword>
<reference evidence="1 2" key="1">
    <citation type="journal article" date="2023" name="ACS Omega">
        <title>Identification of the Neoaspergillic Acid Biosynthesis Gene Cluster by Establishing an In Vitro CRISPR-Ribonucleoprotein Genetic System in Aspergillus melleus.</title>
        <authorList>
            <person name="Yuan B."/>
            <person name="Grau M.F."/>
            <person name="Murata R.M."/>
            <person name="Torok T."/>
            <person name="Venkateswaran K."/>
            <person name="Stajich J.E."/>
            <person name="Wang C.C.C."/>
        </authorList>
    </citation>
    <scope>NUCLEOTIDE SEQUENCE [LARGE SCALE GENOMIC DNA]</scope>
    <source>
        <strain evidence="1 2">IMV 1140</strain>
    </source>
</reference>
<comment type="caution">
    <text evidence="1">The sequence shown here is derived from an EMBL/GenBank/DDBJ whole genome shotgun (WGS) entry which is preliminary data.</text>
</comment>
<dbReference type="EC" id="4.6.1.19" evidence="1"/>
<proteinExistence type="predicted"/>
<dbReference type="Proteomes" id="UP001177260">
    <property type="component" value="Unassembled WGS sequence"/>
</dbReference>
<protein>
    <submittedName>
        <fullName evidence="1">Ribonuclease T2 (RNase T2)</fullName>
        <ecNumber evidence="1">4.6.1.19</ecNumber>
    </submittedName>
</protein>